<name>A0A4P6LUR3_9FIRM</name>
<dbReference type="PROSITE" id="PS01124">
    <property type="entry name" value="HTH_ARAC_FAMILY_2"/>
    <property type="match status" value="1"/>
</dbReference>
<protein>
    <submittedName>
        <fullName evidence="5">Transposon Tn10 TetD protein</fullName>
    </submittedName>
</protein>
<evidence type="ECO:0000256" key="1">
    <source>
        <dbReference type="ARBA" id="ARBA00023015"/>
    </source>
</evidence>
<dbReference type="SMART" id="SM00342">
    <property type="entry name" value="HTH_ARAC"/>
    <property type="match status" value="1"/>
</dbReference>
<dbReference type="PROSITE" id="PS00041">
    <property type="entry name" value="HTH_ARAC_FAMILY_1"/>
    <property type="match status" value="1"/>
</dbReference>
<dbReference type="InterPro" id="IPR009057">
    <property type="entry name" value="Homeodomain-like_sf"/>
</dbReference>
<dbReference type="GO" id="GO:0003700">
    <property type="term" value="F:DNA-binding transcription factor activity"/>
    <property type="evidence" value="ECO:0007669"/>
    <property type="project" value="InterPro"/>
</dbReference>
<dbReference type="EMBL" id="CP035945">
    <property type="protein sequence ID" value="QBE95455.1"/>
    <property type="molecule type" value="Genomic_DNA"/>
</dbReference>
<organism evidence="5 6">
    <name type="scientific">Blautia producta</name>
    <dbReference type="NCBI Taxonomy" id="33035"/>
    <lineage>
        <taxon>Bacteria</taxon>
        <taxon>Bacillati</taxon>
        <taxon>Bacillota</taxon>
        <taxon>Clostridia</taxon>
        <taxon>Lachnospirales</taxon>
        <taxon>Lachnospiraceae</taxon>
        <taxon>Blautia</taxon>
    </lineage>
</organism>
<keyword evidence="1" id="KW-0805">Transcription regulation</keyword>
<dbReference type="GO" id="GO:0043565">
    <property type="term" value="F:sequence-specific DNA binding"/>
    <property type="evidence" value="ECO:0007669"/>
    <property type="project" value="InterPro"/>
</dbReference>
<evidence type="ECO:0000313" key="5">
    <source>
        <dbReference type="EMBL" id="QBE95455.1"/>
    </source>
</evidence>
<evidence type="ECO:0000256" key="3">
    <source>
        <dbReference type="ARBA" id="ARBA00023163"/>
    </source>
</evidence>
<dbReference type="Pfam" id="PF12833">
    <property type="entry name" value="HTH_18"/>
    <property type="match status" value="1"/>
</dbReference>
<reference evidence="5 6" key="1">
    <citation type="submission" date="2019-01" db="EMBL/GenBank/DDBJ databases">
        <title>PMF-metabolizing Aryl O-demethylase.</title>
        <authorList>
            <person name="Kim M."/>
        </authorList>
    </citation>
    <scope>NUCLEOTIDE SEQUENCE [LARGE SCALE GENOMIC DNA]</scope>
    <source>
        <strain evidence="5 6">PMF1</strain>
    </source>
</reference>
<dbReference type="PANTHER" id="PTHR43280:SF2">
    <property type="entry name" value="HTH-TYPE TRANSCRIPTIONAL REGULATOR EXSA"/>
    <property type="match status" value="1"/>
</dbReference>
<dbReference type="SUPFAM" id="SSF46689">
    <property type="entry name" value="Homeodomain-like"/>
    <property type="match status" value="2"/>
</dbReference>
<gene>
    <name evidence="5" type="primary">tetD_3</name>
    <name evidence="5" type="ORF">PMF13cell1_00976</name>
</gene>
<dbReference type="Proteomes" id="UP000289794">
    <property type="component" value="Chromosome"/>
</dbReference>
<feature type="domain" description="HTH araC/xylS-type" evidence="4">
    <location>
        <begin position="177"/>
        <end position="275"/>
    </location>
</feature>
<accession>A0A4P6LUR3</accession>
<dbReference type="InterPro" id="IPR018062">
    <property type="entry name" value="HTH_AraC-typ_CS"/>
</dbReference>
<dbReference type="RefSeq" id="WP_130180001.1">
    <property type="nucleotide sequence ID" value="NZ_CP035945.1"/>
</dbReference>
<dbReference type="Gene3D" id="1.10.10.60">
    <property type="entry name" value="Homeodomain-like"/>
    <property type="match status" value="2"/>
</dbReference>
<sequence length="355" mass="40867">MQNMNYYYDFSGQKFGYPLSLSINGFDRQVFSRQTSLELSYVLKGEYEAITEHFSCPVKEHELLLIAPGDIHMIRQKGTGENVILTIHVDFSRFAKPMAGDVEDAFESMLCTKEKNAQILGKLKRKIGELVSLLMENDNDLFQMNAIMAELVCIASNHKQYPIERLPLLSENRENYMKAILYISSHYQEQLHLEDVAKALSFSSSYASRLFKKYTGITFVKYLAYTRVRASLESLLEGKDTIDKIALDCGFANSKAYTIAFKELYGIAPSRYRKHFLQNLKYNQELKEQQMTLDDRQRELLKHLVLETEEILYENAAVKITNKNGHVLCQIKTDAKTKSIITQADQMVSIEIIKE</sequence>
<dbReference type="AlphaFoldDB" id="A0A4P6LUR3"/>
<keyword evidence="2" id="KW-0238">DNA-binding</keyword>
<dbReference type="InterPro" id="IPR018060">
    <property type="entry name" value="HTH_AraC"/>
</dbReference>
<dbReference type="KEGG" id="bpro:PMF13cell1_00976"/>
<keyword evidence="3" id="KW-0804">Transcription</keyword>
<dbReference type="PANTHER" id="PTHR43280">
    <property type="entry name" value="ARAC-FAMILY TRANSCRIPTIONAL REGULATOR"/>
    <property type="match status" value="1"/>
</dbReference>
<evidence type="ECO:0000313" key="6">
    <source>
        <dbReference type="Proteomes" id="UP000289794"/>
    </source>
</evidence>
<evidence type="ECO:0000259" key="4">
    <source>
        <dbReference type="PROSITE" id="PS01124"/>
    </source>
</evidence>
<evidence type="ECO:0000256" key="2">
    <source>
        <dbReference type="ARBA" id="ARBA00023125"/>
    </source>
</evidence>
<proteinExistence type="predicted"/>